<evidence type="ECO:0000256" key="2">
    <source>
        <dbReference type="ARBA" id="ARBA00022900"/>
    </source>
</evidence>
<organism evidence="7 8">
    <name type="scientific">Polypedilum vanderplanki</name>
    <name type="common">Sleeping chironomid midge</name>
    <dbReference type="NCBI Taxonomy" id="319348"/>
    <lineage>
        <taxon>Eukaryota</taxon>
        <taxon>Metazoa</taxon>
        <taxon>Ecdysozoa</taxon>
        <taxon>Arthropoda</taxon>
        <taxon>Hexapoda</taxon>
        <taxon>Insecta</taxon>
        <taxon>Pterygota</taxon>
        <taxon>Neoptera</taxon>
        <taxon>Endopterygota</taxon>
        <taxon>Diptera</taxon>
        <taxon>Nematocera</taxon>
        <taxon>Chironomoidea</taxon>
        <taxon>Chironomidae</taxon>
        <taxon>Chironominae</taxon>
        <taxon>Polypedilum</taxon>
        <taxon>Polypedilum</taxon>
    </lineage>
</organism>
<comment type="similarity">
    <text evidence="4">Belongs to the venom Kunitz-type family. 03 (sub-Kunitz) subfamily.</text>
</comment>
<keyword evidence="8" id="KW-1185">Reference proteome</keyword>
<keyword evidence="3" id="KW-1015">Disulfide bond</keyword>
<keyword evidence="5" id="KW-0732">Signal</keyword>
<dbReference type="EMBL" id="JADBJN010000004">
    <property type="protein sequence ID" value="KAG5669418.1"/>
    <property type="molecule type" value="Genomic_DNA"/>
</dbReference>
<gene>
    <name evidence="7" type="ORF">PVAND_017305</name>
</gene>
<feature type="domain" description="BPTI/Kunitz inhibitor" evidence="6">
    <location>
        <begin position="28"/>
        <end position="78"/>
    </location>
</feature>
<keyword evidence="1" id="KW-0646">Protease inhibitor</keyword>
<keyword evidence="2" id="KW-0722">Serine protease inhibitor</keyword>
<dbReference type="PRINTS" id="PR00759">
    <property type="entry name" value="BASICPTASE"/>
</dbReference>
<evidence type="ECO:0000313" key="7">
    <source>
        <dbReference type="EMBL" id="KAG5669418.1"/>
    </source>
</evidence>
<dbReference type="PANTHER" id="PTHR46751">
    <property type="entry name" value="EPPIN"/>
    <property type="match status" value="1"/>
</dbReference>
<dbReference type="CDD" id="cd00109">
    <property type="entry name" value="Kunitz-type"/>
    <property type="match status" value="1"/>
</dbReference>
<reference evidence="7" key="1">
    <citation type="submission" date="2021-03" db="EMBL/GenBank/DDBJ databases">
        <title>Chromosome level genome of the anhydrobiotic midge Polypedilum vanderplanki.</title>
        <authorList>
            <person name="Yoshida Y."/>
            <person name="Kikawada T."/>
            <person name="Gusev O."/>
        </authorList>
    </citation>
    <scope>NUCLEOTIDE SEQUENCE</scope>
    <source>
        <strain evidence="7">NIAS01</strain>
        <tissue evidence="7">Whole body or cell culture</tissue>
    </source>
</reference>
<dbReference type="OrthoDB" id="4473401at2759"/>
<evidence type="ECO:0000256" key="5">
    <source>
        <dbReference type="SAM" id="SignalP"/>
    </source>
</evidence>
<proteinExistence type="inferred from homology"/>
<dbReference type="FunFam" id="4.10.410.10:FF:000020">
    <property type="entry name" value="Collagen, type VI, alpha 3"/>
    <property type="match status" value="1"/>
</dbReference>
<dbReference type="InterPro" id="IPR051388">
    <property type="entry name" value="Serpin_venom_toxin"/>
</dbReference>
<feature type="chain" id="PRO_5039888088" description="BPTI/Kunitz inhibitor domain-containing protein" evidence="5">
    <location>
        <begin position="22"/>
        <end position="84"/>
    </location>
</feature>
<name>A0A9J6BI81_POLVA</name>
<sequence length="84" mass="9553">MKSKKLFFIFVIVTANIFVSAIVTSDPCLLPVFSGPGANQFERFYFDKSTKTCKKFIYGGVWGNENNFQTEAECKQRCAFYING</sequence>
<evidence type="ECO:0000259" key="6">
    <source>
        <dbReference type="PROSITE" id="PS50279"/>
    </source>
</evidence>
<evidence type="ECO:0000256" key="4">
    <source>
        <dbReference type="ARBA" id="ARBA00038506"/>
    </source>
</evidence>
<dbReference type="AlphaFoldDB" id="A0A9J6BI81"/>
<dbReference type="SUPFAM" id="SSF57362">
    <property type="entry name" value="BPTI-like"/>
    <property type="match status" value="1"/>
</dbReference>
<dbReference type="GO" id="GO:0004867">
    <property type="term" value="F:serine-type endopeptidase inhibitor activity"/>
    <property type="evidence" value="ECO:0007669"/>
    <property type="project" value="UniProtKB-KW"/>
</dbReference>
<evidence type="ECO:0000256" key="1">
    <source>
        <dbReference type="ARBA" id="ARBA00022690"/>
    </source>
</evidence>
<dbReference type="SMART" id="SM00131">
    <property type="entry name" value="KU"/>
    <property type="match status" value="1"/>
</dbReference>
<feature type="signal peptide" evidence="5">
    <location>
        <begin position="1"/>
        <end position="21"/>
    </location>
</feature>
<dbReference type="PANTHER" id="PTHR46751:SF1">
    <property type="entry name" value="WAP FOUR-DISULFIDE CORE DOMAIN PROTEIN 6A"/>
    <property type="match status" value="1"/>
</dbReference>
<dbReference type="Gene3D" id="4.10.410.10">
    <property type="entry name" value="Pancreatic trypsin inhibitor Kunitz domain"/>
    <property type="match status" value="1"/>
</dbReference>
<dbReference type="InterPro" id="IPR036880">
    <property type="entry name" value="Kunitz_BPTI_sf"/>
</dbReference>
<dbReference type="PROSITE" id="PS50279">
    <property type="entry name" value="BPTI_KUNITZ_2"/>
    <property type="match status" value="1"/>
</dbReference>
<dbReference type="Proteomes" id="UP001107558">
    <property type="component" value="Chromosome 4"/>
</dbReference>
<evidence type="ECO:0000313" key="8">
    <source>
        <dbReference type="Proteomes" id="UP001107558"/>
    </source>
</evidence>
<dbReference type="InterPro" id="IPR002223">
    <property type="entry name" value="Kunitz_BPTI"/>
</dbReference>
<comment type="caution">
    <text evidence="7">The sequence shown here is derived from an EMBL/GenBank/DDBJ whole genome shotgun (WGS) entry which is preliminary data.</text>
</comment>
<evidence type="ECO:0000256" key="3">
    <source>
        <dbReference type="ARBA" id="ARBA00023157"/>
    </source>
</evidence>
<protein>
    <recommendedName>
        <fullName evidence="6">BPTI/Kunitz inhibitor domain-containing protein</fullName>
    </recommendedName>
</protein>
<dbReference type="Pfam" id="PF00014">
    <property type="entry name" value="Kunitz_BPTI"/>
    <property type="match status" value="1"/>
</dbReference>
<accession>A0A9J6BI81</accession>